<keyword evidence="1" id="KW-0285">Flavoprotein</keyword>
<dbReference type="STRING" id="502025.Hoch_2002"/>
<keyword evidence="6" id="KW-1185">Reference proteome</keyword>
<gene>
    <name evidence="5" type="ordered locus">Hoch_2002</name>
</gene>
<protein>
    <submittedName>
        <fullName evidence="5">Molybdopterin dehydrogenase FAD-binding protein</fullName>
    </submittedName>
</protein>
<dbReference type="HOGENOM" id="CLU_058050_3_0_7"/>
<dbReference type="Pfam" id="PF03450">
    <property type="entry name" value="CO_deh_flav_C"/>
    <property type="match status" value="1"/>
</dbReference>
<dbReference type="Pfam" id="PF00941">
    <property type="entry name" value="FAD_binding_5"/>
    <property type="match status" value="1"/>
</dbReference>
<feature type="domain" description="FAD-binding PCMH-type" evidence="4">
    <location>
        <begin position="1"/>
        <end position="177"/>
    </location>
</feature>
<sequence length="290" mass="30696">MYPPAFEYAAPDTLAQALALLAEHGEEAKVMAGGQSLIPLLKLRFAFPSLVVDIGRLPGLDKVREEQGYLIIGALCRHAALARHPLLAQRCPLITAAAPQIADPLVRNLGTIGGSLAHADPAGDWGSVMLALDAEVVIQSLRGSRSVPVREFFQGVLSTVLEPDELLTEVRVPVPRAAHGSAYLKLERKVGDFATVGVAVHVELDGAKIARAGIALTAVGPQNIEVGSAVAVLRGHEPDDSRIGEAARLAAEAAEPGDDIRGSAEYKREVVRVYVERGLRQAVADARARS</sequence>
<dbReference type="InterPro" id="IPR051312">
    <property type="entry name" value="Diverse_Substr_Oxidored"/>
</dbReference>
<dbReference type="SMART" id="SM01092">
    <property type="entry name" value="CO_deh_flav_C"/>
    <property type="match status" value="1"/>
</dbReference>
<dbReference type="GO" id="GO:0016491">
    <property type="term" value="F:oxidoreductase activity"/>
    <property type="evidence" value="ECO:0007669"/>
    <property type="project" value="UniProtKB-KW"/>
</dbReference>
<dbReference type="InterPro" id="IPR005107">
    <property type="entry name" value="CO_DH_flav_C"/>
</dbReference>
<dbReference type="FunFam" id="3.30.465.10:FF:000017">
    <property type="entry name" value="Xanthine dehydrogenase, FAD binding subunit"/>
    <property type="match status" value="1"/>
</dbReference>
<dbReference type="Gene3D" id="3.30.43.10">
    <property type="entry name" value="Uridine Diphospho-n-acetylenolpyruvylglucosamine Reductase, domain 2"/>
    <property type="match status" value="1"/>
</dbReference>
<evidence type="ECO:0000259" key="4">
    <source>
        <dbReference type="PROSITE" id="PS51387"/>
    </source>
</evidence>
<dbReference type="SUPFAM" id="SSF56176">
    <property type="entry name" value="FAD-binding/transporter-associated domain-like"/>
    <property type="match status" value="1"/>
</dbReference>
<dbReference type="GO" id="GO:0071949">
    <property type="term" value="F:FAD binding"/>
    <property type="evidence" value="ECO:0007669"/>
    <property type="project" value="InterPro"/>
</dbReference>
<dbReference type="PANTHER" id="PTHR42659:SF2">
    <property type="entry name" value="XANTHINE DEHYDROGENASE SUBUNIT C-RELATED"/>
    <property type="match status" value="1"/>
</dbReference>
<dbReference type="KEGG" id="hoh:Hoch_2002"/>
<dbReference type="Gene3D" id="3.30.390.50">
    <property type="entry name" value="CO dehydrogenase flavoprotein, C-terminal domain"/>
    <property type="match status" value="1"/>
</dbReference>
<name>D0LFU5_HALO1</name>
<evidence type="ECO:0000313" key="5">
    <source>
        <dbReference type="EMBL" id="ACY14547.1"/>
    </source>
</evidence>
<evidence type="ECO:0000256" key="2">
    <source>
        <dbReference type="ARBA" id="ARBA00022827"/>
    </source>
</evidence>
<dbReference type="Proteomes" id="UP000001880">
    <property type="component" value="Chromosome"/>
</dbReference>
<dbReference type="AlphaFoldDB" id="D0LFU5"/>
<dbReference type="SUPFAM" id="SSF55447">
    <property type="entry name" value="CO dehydrogenase flavoprotein C-terminal domain-like"/>
    <property type="match status" value="1"/>
</dbReference>
<dbReference type="OrthoDB" id="9783813at2"/>
<dbReference type="InterPro" id="IPR036683">
    <property type="entry name" value="CO_DH_flav_C_dom_sf"/>
</dbReference>
<evidence type="ECO:0000313" key="6">
    <source>
        <dbReference type="Proteomes" id="UP000001880"/>
    </source>
</evidence>
<evidence type="ECO:0000256" key="1">
    <source>
        <dbReference type="ARBA" id="ARBA00022630"/>
    </source>
</evidence>
<dbReference type="Gene3D" id="3.30.465.10">
    <property type="match status" value="1"/>
</dbReference>
<dbReference type="InterPro" id="IPR016166">
    <property type="entry name" value="FAD-bd_PCMH"/>
</dbReference>
<dbReference type="EMBL" id="CP001804">
    <property type="protein sequence ID" value="ACY14547.1"/>
    <property type="molecule type" value="Genomic_DNA"/>
</dbReference>
<dbReference type="eggNOG" id="COG1319">
    <property type="taxonomic scope" value="Bacteria"/>
</dbReference>
<keyword evidence="3" id="KW-0560">Oxidoreductase</keyword>
<accession>D0LFU5</accession>
<dbReference type="InterPro" id="IPR036318">
    <property type="entry name" value="FAD-bd_PCMH-like_sf"/>
</dbReference>
<organism evidence="5 6">
    <name type="scientific">Haliangium ochraceum (strain DSM 14365 / JCM 11303 / SMP-2)</name>
    <dbReference type="NCBI Taxonomy" id="502025"/>
    <lineage>
        <taxon>Bacteria</taxon>
        <taxon>Pseudomonadati</taxon>
        <taxon>Myxococcota</taxon>
        <taxon>Polyangia</taxon>
        <taxon>Haliangiales</taxon>
        <taxon>Kofleriaceae</taxon>
        <taxon>Haliangium</taxon>
    </lineage>
</organism>
<evidence type="ECO:0000256" key="3">
    <source>
        <dbReference type="ARBA" id="ARBA00023002"/>
    </source>
</evidence>
<reference evidence="5 6" key="1">
    <citation type="journal article" date="2010" name="Stand. Genomic Sci.">
        <title>Complete genome sequence of Haliangium ochraceum type strain (SMP-2).</title>
        <authorList>
            <consortium name="US DOE Joint Genome Institute (JGI-PGF)"/>
            <person name="Ivanova N."/>
            <person name="Daum C."/>
            <person name="Lang E."/>
            <person name="Abt B."/>
            <person name="Kopitz M."/>
            <person name="Saunders E."/>
            <person name="Lapidus A."/>
            <person name="Lucas S."/>
            <person name="Glavina Del Rio T."/>
            <person name="Nolan M."/>
            <person name="Tice H."/>
            <person name="Copeland A."/>
            <person name="Cheng J.F."/>
            <person name="Chen F."/>
            <person name="Bruce D."/>
            <person name="Goodwin L."/>
            <person name="Pitluck S."/>
            <person name="Mavromatis K."/>
            <person name="Pati A."/>
            <person name="Mikhailova N."/>
            <person name="Chen A."/>
            <person name="Palaniappan K."/>
            <person name="Land M."/>
            <person name="Hauser L."/>
            <person name="Chang Y.J."/>
            <person name="Jeffries C.D."/>
            <person name="Detter J.C."/>
            <person name="Brettin T."/>
            <person name="Rohde M."/>
            <person name="Goker M."/>
            <person name="Bristow J."/>
            <person name="Markowitz V."/>
            <person name="Eisen J.A."/>
            <person name="Hugenholtz P."/>
            <person name="Kyrpides N.C."/>
            <person name="Klenk H.P."/>
        </authorList>
    </citation>
    <scope>NUCLEOTIDE SEQUENCE [LARGE SCALE GENOMIC DNA]</scope>
    <source>
        <strain evidence="6">DSM 14365 / CIP 107738 / JCM 11303 / AJ 13395 / SMP-2</strain>
    </source>
</reference>
<keyword evidence="2" id="KW-0274">FAD</keyword>
<dbReference type="InterPro" id="IPR016169">
    <property type="entry name" value="FAD-bd_PCMH_sub2"/>
</dbReference>
<dbReference type="PROSITE" id="PS51387">
    <property type="entry name" value="FAD_PCMH"/>
    <property type="match status" value="1"/>
</dbReference>
<dbReference type="PANTHER" id="PTHR42659">
    <property type="entry name" value="XANTHINE DEHYDROGENASE SUBUNIT C-RELATED"/>
    <property type="match status" value="1"/>
</dbReference>
<proteinExistence type="predicted"/>
<dbReference type="InterPro" id="IPR002346">
    <property type="entry name" value="Mopterin_DH_FAD-bd"/>
</dbReference>
<dbReference type="InterPro" id="IPR016167">
    <property type="entry name" value="FAD-bd_PCMH_sub1"/>
</dbReference>